<accession>A0AAD4C2Q2</accession>
<keyword evidence="3" id="KW-1185">Reference proteome</keyword>
<dbReference type="InterPro" id="IPR008571">
    <property type="entry name" value="HerA-like"/>
</dbReference>
<comment type="caution">
    <text evidence="2">The sequence shown here is derived from an EMBL/GenBank/DDBJ whole genome shotgun (WGS) entry which is preliminary data.</text>
</comment>
<reference evidence="2" key="1">
    <citation type="submission" date="2019-10" db="EMBL/GenBank/DDBJ databases">
        <authorList>
            <consortium name="DOE Joint Genome Institute"/>
            <person name="Kuo A."/>
            <person name="Miyauchi S."/>
            <person name="Kiss E."/>
            <person name="Drula E."/>
            <person name="Kohler A."/>
            <person name="Sanchez-Garcia M."/>
            <person name="Andreopoulos B."/>
            <person name="Barry K.W."/>
            <person name="Bonito G."/>
            <person name="Buee M."/>
            <person name="Carver A."/>
            <person name="Chen C."/>
            <person name="Cichocki N."/>
            <person name="Clum A."/>
            <person name="Culley D."/>
            <person name="Crous P.W."/>
            <person name="Fauchery L."/>
            <person name="Girlanda M."/>
            <person name="Hayes R."/>
            <person name="Keri Z."/>
            <person name="LaButti K."/>
            <person name="Lipzen A."/>
            <person name="Lombard V."/>
            <person name="Magnuson J."/>
            <person name="Maillard F."/>
            <person name="Morin E."/>
            <person name="Murat C."/>
            <person name="Nolan M."/>
            <person name="Ohm R."/>
            <person name="Pangilinan J."/>
            <person name="Pereira M."/>
            <person name="Perotto S."/>
            <person name="Peter M."/>
            <person name="Riley R."/>
            <person name="Sitrit Y."/>
            <person name="Stielow B."/>
            <person name="Szollosi G."/>
            <person name="Zifcakova L."/>
            <person name="Stursova M."/>
            <person name="Spatafora J.W."/>
            <person name="Tedersoo L."/>
            <person name="Vaario L.-M."/>
            <person name="Yamada A."/>
            <person name="Yan M."/>
            <person name="Wang P."/>
            <person name="Xu J."/>
            <person name="Bruns T."/>
            <person name="Baldrian P."/>
            <person name="Vilgalys R."/>
            <person name="Henrissat B."/>
            <person name="Grigoriev I.V."/>
            <person name="Hibbett D."/>
            <person name="Nagy L.G."/>
            <person name="Martin F.M."/>
        </authorList>
    </citation>
    <scope>NUCLEOTIDE SEQUENCE</scope>
    <source>
        <strain evidence="2">BED1</strain>
    </source>
</reference>
<dbReference type="PANTHER" id="PTHR42957">
    <property type="entry name" value="HELICASE MJ1565-RELATED"/>
    <property type="match status" value="1"/>
</dbReference>
<name>A0AAD4C2Q2_BOLED</name>
<evidence type="ECO:0000313" key="2">
    <source>
        <dbReference type="EMBL" id="KAF8447345.1"/>
    </source>
</evidence>
<dbReference type="AlphaFoldDB" id="A0AAD4C2Q2"/>
<proteinExistence type="predicted"/>
<feature type="compositionally biased region" description="Polar residues" evidence="1">
    <location>
        <begin position="46"/>
        <end position="63"/>
    </location>
</feature>
<dbReference type="EMBL" id="WHUW01000004">
    <property type="protein sequence ID" value="KAF8447345.1"/>
    <property type="molecule type" value="Genomic_DNA"/>
</dbReference>
<protein>
    <recommendedName>
        <fullName evidence="4">Zona occludens toxin N-terminal domain-containing protein</fullName>
    </recommendedName>
</protein>
<sequence length="574" mass="62377">MSQSANFNAIFVFGNRKLTPSTAKPTKPAPFTFSTSLHSKAERSSFSKPTSFKNPRRSTTPRVNPSPLPTRTEEIPEEQSETPLYKLQDVKAALEELEHLQIERDQSRDHEVRTAPLITREAYVAGGFAKMSMQYGVIGEALSIQSKLGVYEPVDPRLYINTNAPFSAVVCGVQGSGKSHTVSVLLENMFIPNLHSIGMLSKPLAGLVLHFGEGGPSSRPSEAAWVGVPSSANPNIKTPPVRVYVSKSSLNTMKAVYEPLGKHVKVMPLLFNESELDAEAFLSMMAVGPSENAPLYIQTVLSILRELGESFSYRGFLRRLEEKNFNPAQTAGLEQRLSLLNSFMDMRPLRPSSRFAAGELTIVDLSDPFIDPGSACGLFEIVTRLFVRADAGTGKVLVVDEAHKYLSTNRGVAGLTKSLLTLTREQRHLGVRVLISTQEPTVIPPVLLDLCTVAIMHRFSSPAWWDHLARHVSADISTEQGFDKVVKLQTGEAIVLAPSGMGVFPDDSGTSKTTAGKDSAAAEGAPLKAPLTLGQFGRRLILMKTRARVTKDGGVSILVVDSESESEASESESD</sequence>
<dbReference type="SUPFAM" id="SSF52540">
    <property type="entry name" value="P-loop containing nucleoside triphosphate hydrolases"/>
    <property type="match status" value="1"/>
</dbReference>
<evidence type="ECO:0008006" key="4">
    <source>
        <dbReference type="Google" id="ProtNLM"/>
    </source>
</evidence>
<feature type="region of interest" description="Disordered" evidence="1">
    <location>
        <begin position="16"/>
        <end position="80"/>
    </location>
</feature>
<dbReference type="Proteomes" id="UP001194468">
    <property type="component" value="Unassembled WGS sequence"/>
</dbReference>
<evidence type="ECO:0000313" key="3">
    <source>
        <dbReference type="Proteomes" id="UP001194468"/>
    </source>
</evidence>
<reference evidence="2" key="2">
    <citation type="journal article" date="2020" name="Nat. Commun.">
        <title>Large-scale genome sequencing of mycorrhizal fungi provides insights into the early evolution of symbiotic traits.</title>
        <authorList>
            <person name="Miyauchi S."/>
            <person name="Kiss E."/>
            <person name="Kuo A."/>
            <person name="Drula E."/>
            <person name="Kohler A."/>
            <person name="Sanchez-Garcia M."/>
            <person name="Morin E."/>
            <person name="Andreopoulos B."/>
            <person name="Barry K.W."/>
            <person name="Bonito G."/>
            <person name="Buee M."/>
            <person name="Carver A."/>
            <person name="Chen C."/>
            <person name="Cichocki N."/>
            <person name="Clum A."/>
            <person name="Culley D."/>
            <person name="Crous P.W."/>
            <person name="Fauchery L."/>
            <person name="Girlanda M."/>
            <person name="Hayes R.D."/>
            <person name="Keri Z."/>
            <person name="LaButti K."/>
            <person name="Lipzen A."/>
            <person name="Lombard V."/>
            <person name="Magnuson J."/>
            <person name="Maillard F."/>
            <person name="Murat C."/>
            <person name="Nolan M."/>
            <person name="Ohm R.A."/>
            <person name="Pangilinan J."/>
            <person name="Pereira M.F."/>
            <person name="Perotto S."/>
            <person name="Peter M."/>
            <person name="Pfister S."/>
            <person name="Riley R."/>
            <person name="Sitrit Y."/>
            <person name="Stielow J.B."/>
            <person name="Szollosi G."/>
            <person name="Zifcakova L."/>
            <person name="Stursova M."/>
            <person name="Spatafora J.W."/>
            <person name="Tedersoo L."/>
            <person name="Vaario L.M."/>
            <person name="Yamada A."/>
            <person name="Yan M."/>
            <person name="Wang P."/>
            <person name="Xu J."/>
            <person name="Bruns T."/>
            <person name="Baldrian P."/>
            <person name="Vilgalys R."/>
            <person name="Dunand C."/>
            <person name="Henrissat B."/>
            <person name="Grigoriev I.V."/>
            <person name="Hibbett D."/>
            <person name="Nagy L.G."/>
            <person name="Martin F.M."/>
        </authorList>
    </citation>
    <scope>NUCLEOTIDE SEQUENCE</scope>
    <source>
        <strain evidence="2">BED1</strain>
    </source>
</reference>
<organism evidence="2 3">
    <name type="scientific">Boletus edulis BED1</name>
    <dbReference type="NCBI Taxonomy" id="1328754"/>
    <lineage>
        <taxon>Eukaryota</taxon>
        <taxon>Fungi</taxon>
        <taxon>Dikarya</taxon>
        <taxon>Basidiomycota</taxon>
        <taxon>Agaricomycotina</taxon>
        <taxon>Agaricomycetes</taxon>
        <taxon>Agaricomycetidae</taxon>
        <taxon>Boletales</taxon>
        <taxon>Boletineae</taxon>
        <taxon>Boletaceae</taxon>
        <taxon>Boletoideae</taxon>
        <taxon>Boletus</taxon>
    </lineage>
</organism>
<feature type="compositionally biased region" description="Low complexity" evidence="1">
    <location>
        <begin position="19"/>
        <end position="33"/>
    </location>
</feature>
<dbReference type="PANTHER" id="PTHR42957:SF1">
    <property type="entry name" value="HELICASE MJ1565-RELATED"/>
    <property type="match status" value="1"/>
</dbReference>
<dbReference type="Gene3D" id="3.40.50.300">
    <property type="entry name" value="P-loop containing nucleotide triphosphate hydrolases"/>
    <property type="match status" value="1"/>
</dbReference>
<evidence type="ECO:0000256" key="1">
    <source>
        <dbReference type="SAM" id="MobiDB-lite"/>
    </source>
</evidence>
<dbReference type="InterPro" id="IPR027417">
    <property type="entry name" value="P-loop_NTPase"/>
</dbReference>
<gene>
    <name evidence="2" type="ORF">L210DRAFT_3757267</name>
</gene>